<dbReference type="PROSITE" id="PS00122">
    <property type="entry name" value="CARBOXYLESTERASE_B_1"/>
    <property type="match status" value="1"/>
</dbReference>
<dbReference type="InterPro" id="IPR029058">
    <property type="entry name" value="AB_hydrolase_fold"/>
</dbReference>
<dbReference type="AlphaFoldDB" id="Q93LA4"/>
<sequence>MSGLTVKTRYGALKGTMQNGVRVWKGIPYAKPPVGKWRFKAPQETDAWEGVRDATQFGSICPQPEGILFQLERVEKSEDCLCLNVFAPQSSGENRPVMVWIHGGAFYLGAGSEPLYDGSHLAADGDVIVATINYRLGPFGFLHLSSVNQSYSNNLGLLDQIAALKWVKENISSFGGDPDNITVFGESAGSMSIASLLAMPDAKGLFQKAIMQSGASETMPKEKAETAAETFLHILNIDPDHSEQLHDVSAKELLEAADELRDVMGENIFQLLFLPVVDRETLPLEPVTAVAQGAADDIKLLIGTNRDEGVLFFTPESELLPEQKKAEILREHVGGELAKTAAELYPGSLEGQINMMTDILFWRPAVAFAAGQSAHSPVWMYRFDWHSEHPPFHKAAHGLDIPFVFGNMDALDMITNTKASEETKQLSQHIPGLPGFHLHIREVRPLKPSAGRTMIRTHEKRSFSNTTILIEEDPDAEKRKKLKI</sequence>
<dbReference type="PANTHER" id="PTHR11559">
    <property type="entry name" value="CARBOXYLESTERASE"/>
    <property type="match status" value="1"/>
</dbReference>
<dbReference type="InterPro" id="IPR000997">
    <property type="entry name" value="Cholinesterase"/>
</dbReference>
<reference evidence="5" key="1">
    <citation type="journal article" date="2005" name="J. Microbiol. Methods">
        <title>Development of a versatile cassette for directional genome walking using cassette ligation-mediated PCR and its application in the cloning of complete lipolytic genes from Bacillus species.</title>
        <authorList>
            <person name="Nthangeni M.B."/>
            <person name="Ramagoma F."/>
            <person name="Tlou M.G."/>
            <person name="Litthauer D."/>
        </authorList>
    </citation>
    <scope>NUCLEOTIDE SEQUENCE</scope>
    <source>
        <strain evidence="5">DSM 12369</strain>
    </source>
</reference>
<accession>Q93LA4</accession>
<protein>
    <recommendedName>
        <fullName evidence="3">Carboxylic ester hydrolase</fullName>
        <ecNumber evidence="3">3.1.1.-</ecNumber>
    </recommendedName>
</protein>
<dbReference type="InterPro" id="IPR050309">
    <property type="entry name" value="Type-B_Carboxylest/Lipase"/>
</dbReference>
<dbReference type="Gene3D" id="3.40.50.1820">
    <property type="entry name" value="alpha/beta hydrolase"/>
    <property type="match status" value="1"/>
</dbReference>
<dbReference type="ESTHER" id="bacli-Q93LA4">
    <property type="family name" value="Carb_B_Bacteria"/>
</dbReference>
<dbReference type="GO" id="GO:0004104">
    <property type="term" value="F:cholinesterase activity"/>
    <property type="evidence" value="ECO:0007669"/>
    <property type="project" value="InterPro"/>
</dbReference>
<evidence type="ECO:0000256" key="1">
    <source>
        <dbReference type="ARBA" id="ARBA00005964"/>
    </source>
</evidence>
<dbReference type="MEROPS" id="S09.948"/>
<organism evidence="5">
    <name type="scientific">Bacillus licheniformis</name>
    <dbReference type="NCBI Taxonomy" id="1402"/>
    <lineage>
        <taxon>Bacteria</taxon>
        <taxon>Bacillati</taxon>
        <taxon>Bacillota</taxon>
        <taxon>Bacilli</taxon>
        <taxon>Bacillales</taxon>
        <taxon>Bacillaceae</taxon>
        <taxon>Bacillus</taxon>
    </lineage>
</organism>
<evidence type="ECO:0000256" key="3">
    <source>
        <dbReference type="RuleBase" id="RU361235"/>
    </source>
</evidence>
<evidence type="ECO:0000259" key="4">
    <source>
        <dbReference type="Pfam" id="PF00135"/>
    </source>
</evidence>
<dbReference type="EC" id="3.1.1.-" evidence="3"/>
<proteinExistence type="inferred from homology"/>
<keyword evidence="2 3" id="KW-0378">Hydrolase</keyword>
<name>Q93LA4_BACLI</name>
<dbReference type="InterPro" id="IPR019826">
    <property type="entry name" value="Carboxylesterase_B_AS"/>
</dbReference>
<evidence type="ECO:0000256" key="2">
    <source>
        <dbReference type="ARBA" id="ARBA00022801"/>
    </source>
</evidence>
<comment type="similarity">
    <text evidence="1 3">Belongs to the type-B carboxylesterase/lipase family.</text>
</comment>
<evidence type="ECO:0000313" key="5">
    <source>
        <dbReference type="EMBL" id="CAC51386.1"/>
    </source>
</evidence>
<dbReference type="SMR" id="Q93LA4"/>
<dbReference type="SUPFAM" id="SSF53474">
    <property type="entry name" value="alpha/beta-Hydrolases"/>
    <property type="match status" value="1"/>
</dbReference>
<dbReference type="InterPro" id="IPR002018">
    <property type="entry name" value="CarbesteraseB"/>
</dbReference>
<dbReference type="PRINTS" id="PR00878">
    <property type="entry name" value="CHOLNESTRASE"/>
</dbReference>
<dbReference type="Pfam" id="PF00135">
    <property type="entry name" value="COesterase"/>
    <property type="match status" value="1"/>
</dbReference>
<feature type="domain" description="Carboxylesterase type B" evidence="4">
    <location>
        <begin position="5"/>
        <end position="428"/>
    </location>
</feature>
<dbReference type="EMBL" id="AJ315954">
    <property type="protein sequence ID" value="CAC51386.1"/>
    <property type="molecule type" value="Genomic_DNA"/>
</dbReference>